<proteinExistence type="predicted"/>
<reference evidence="2 3" key="1">
    <citation type="journal article" date="2008" name="Science">
        <title>The Physcomitrella genome reveals evolutionary insights into the conquest of land by plants.</title>
        <authorList>
            <person name="Rensing S."/>
            <person name="Lang D."/>
            <person name="Zimmer A."/>
            <person name="Terry A."/>
            <person name="Salamov A."/>
            <person name="Shapiro H."/>
            <person name="Nishiyama T."/>
            <person name="Perroud P.-F."/>
            <person name="Lindquist E."/>
            <person name="Kamisugi Y."/>
            <person name="Tanahashi T."/>
            <person name="Sakakibara K."/>
            <person name="Fujita T."/>
            <person name="Oishi K."/>
            <person name="Shin-I T."/>
            <person name="Kuroki Y."/>
            <person name="Toyoda A."/>
            <person name="Suzuki Y."/>
            <person name="Hashimoto A."/>
            <person name="Yamaguchi K."/>
            <person name="Sugano A."/>
            <person name="Kohara Y."/>
            <person name="Fujiyama A."/>
            <person name="Anterola A."/>
            <person name="Aoki S."/>
            <person name="Ashton N."/>
            <person name="Barbazuk W.B."/>
            <person name="Barker E."/>
            <person name="Bennetzen J."/>
            <person name="Bezanilla M."/>
            <person name="Blankenship R."/>
            <person name="Cho S.H."/>
            <person name="Dutcher S."/>
            <person name="Estelle M."/>
            <person name="Fawcett J.A."/>
            <person name="Gundlach H."/>
            <person name="Hanada K."/>
            <person name="Heyl A."/>
            <person name="Hicks K.A."/>
            <person name="Hugh J."/>
            <person name="Lohr M."/>
            <person name="Mayer K."/>
            <person name="Melkozernov A."/>
            <person name="Murata T."/>
            <person name="Nelson D."/>
            <person name="Pils B."/>
            <person name="Prigge M."/>
            <person name="Reiss B."/>
            <person name="Renner T."/>
            <person name="Rombauts S."/>
            <person name="Rushton P."/>
            <person name="Sanderfoot A."/>
            <person name="Schween G."/>
            <person name="Shiu S.-H."/>
            <person name="Stueber K."/>
            <person name="Theodoulou F.L."/>
            <person name="Tu H."/>
            <person name="Van de Peer Y."/>
            <person name="Verrier P.J."/>
            <person name="Waters E."/>
            <person name="Wood A."/>
            <person name="Yang L."/>
            <person name="Cove D."/>
            <person name="Cuming A."/>
            <person name="Hasebe M."/>
            <person name="Lucas S."/>
            <person name="Mishler D.B."/>
            <person name="Reski R."/>
            <person name="Grigoriev I."/>
            <person name="Quatrano R.S."/>
            <person name="Boore J.L."/>
        </authorList>
    </citation>
    <scope>NUCLEOTIDE SEQUENCE [LARGE SCALE GENOMIC DNA]</scope>
    <source>
        <strain evidence="2 3">cv. Gransden 2004</strain>
    </source>
</reference>
<evidence type="ECO:0000313" key="2">
    <source>
        <dbReference type="EnsemblPlants" id="Pp3c13_8580V3.2"/>
    </source>
</evidence>
<name>A0A7I4ANI4_PHYPA</name>
<reference evidence="2 3" key="2">
    <citation type="journal article" date="2018" name="Plant J.">
        <title>The Physcomitrella patens chromosome-scale assembly reveals moss genome structure and evolution.</title>
        <authorList>
            <person name="Lang D."/>
            <person name="Ullrich K.K."/>
            <person name="Murat F."/>
            <person name="Fuchs J."/>
            <person name="Jenkins J."/>
            <person name="Haas F.B."/>
            <person name="Piednoel M."/>
            <person name="Gundlach H."/>
            <person name="Van Bel M."/>
            <person name="Meyberg R."/>
            <person name="Vives C."/>
            <person name="Morata J."/>
            <person name="Symeonidi A."/>
            <person name="Hiss M."/>
            <person name="Muchero W."/>
            <person name="Kamisugi Y."/>
            <person name="Saleh O."/>
            <person name="Blanc G."/>
            <person name="Decker E.L."/>
            <person name="van Gessel N."/>
            <person name="Grimwood J."/>
            <person name="Hayes R.D."/>
            <person name="Graham S.W."/>
            <person name="Gunter L.E."/>
            <person name="McDaniel S.F."/>
            <person name="Hoernstein S.N.W."/>
            <person name="Larsson A."/>
            <person name="Li F.W."/>
            <person name="Perroud P.F."/>
            <person name="Phillips J."/>
            <person name="Ranjan P."/>
            <person name="Rokshar D.S."/>
            <person name="Rothfels C.J."/>
            <person name="Schneider L."/>
            <person name="Shu S."/>
            <person name="Stevenson D.W."/>
            <person name="Thummler F."/>
            <person name="Tillich M."/>
            <person name="Villarreal Aguilar J.C."/>
            <person name="Widiez T."/>
            <person name="Wong G.K."/>
            <person name="Wymore A."/>
            <person name="Zhang Y."/>
            <person name="Zimmer A.D."/>
            <person name="Quatrano R.S."/>
            <person name="Mayer K.F.X."/>
            <person name="Goodstein D."/>
            <person name="Casacuberta J.M."/>
            <person name="Vandepoele K."/>
            <person name="Reski R."/>
            <person name="Cuming A.C."/>
            <person name="Tuskan G.A."/>
            <person name="Maumus F."/>
            <person name="Salse J."/>
            <person name="Schmutz J."/>
            <person name="Rensing S.A."/>
        </authorList>
    </citation>
    <scope>NUCLEOTIDE SEQUENCE [LARGE SCALE GENOMIC DNA]</scope>
    <source>
        <strain evidence="2 3">cv. Gransden 2004</strain>
    </source>
</reference>
<dbReference type="EnsemblPlants" id="Pp3c13_8580V3.2">
    <property type="protein sequence ID" value="Pp3c13_8580V3.2"/>
    <property type="gene ID" value="Pp3c13_8580"/>
</dbReference>
<dbReference type="AlphaFoldDB" id="A0A7I4ANI4"/>
<organism evidence="2 3">
    <name type="scientific">Physcomitrium patens</name>
    <name type="common">Spreading-leaved earth moss</name>
    <name type="synonym">Physcomitrella patens</name>
    <dbReference type="NCBI Taxonomy" id="3218"/>
    <lineage>
        <taxon>Eukaryota</taxon>
        <taxon>Viridiplantae</taxon>
        <taxon>Streptophyta</taxon>
        <taxon>Embryophyta</taxon>
        <taxon>Bryophyta</taxon>
        <taxon>Bryophytina</taxon>
        <taxon>Bryopsida</taxon>
        <taxon>Funariidae</taxon>
        <taxon>Funariales</taxon>
        <taxon>Funariaceae</taxon>
        <taxon>Physcomitrium</taxon>
    </lineage>
</organism>
<sequence length="56" mass="5795">MSGHMDAGSNPPAPETCTAQEPSTEQSQASTEASSSVPIFQGGWFRVAVADVEVIT</sequence>
<reference evidence="2" key="3">
    <citation type="submission" date="2020-12" db="UniProtKB">
        <authorList>
            <consortium name="EnsemblPlants"/>
        </authorList>
    </citation>
    <scope>IDENTIFICATION</scope>
</reference>
<dbReference type="Proteomes" id="UP000006727">
    <property type="component" value="Chromosome 13"/>
</dbReference>
<feature type="compositionally biased region" description="Low complexity" evidence="1">
    <location>
        <begin position="23"/>
        <end position="36"/>
    </location>
</feature>
<dbReference type="Gramene" id="Pp3c13_8580V3.2">
    <property type="protein sequence ID" value="Pp3c13_8580V3.2"/>
    <property type="gene ID" value="Pp3c13_8580"/>
</dbReference>
<feature type="region of interest" description="Disordered" evidence="1">
    <location>
        <begin position="1"/>
        <end position="36"/>
    </location>
</feature>
<accession>A0A7I4ANI4</accession>
<evidence type="ECO:0000256" key="1">
    <source>
        <dbReference type="SAM" id="MobiDB-lite"/>
    </source>
</evidence>
<protein>
    <submittedName>
        <fullName evidence="2">Uncharacterized protein</fullName>
    </submittedName>
</protein>
<keyword evidence="3" id="KW-1185">Reference proteome</keyword>
<evidence type="ECO:0000313" key="3">
    <source>
        <dbReference type="Proteomes" id="UP000006727"/>
    </source>
</evidence>
<dbReference type="EMBL" id="ABEU02000013">
    <property type="status" value="NOT_ANNOTATED_CDS"/>
    <property type="molecule type" value="Genomic_DNA"/>
</dbReference>